<name>A0ABC9II91_SERMA</name>
<evidence type="ECO:0000313" key="1">
    <source>
        <dbReference type="EMBL" id="CDG12496.1"/>
    </source>
</evidence>
<accession>A0ABC9II91</accession>
<reference evidence="1 2" key="3">
    <citation type="journal article" date="2014" name="Genome Biol. Evol.">
        <title>Genome evolution and plasticity of Serratia marcescens, an important multidrug-resistant nosocomial pathogen.</title>
        <authorList>
            <person name="Iguchi A."/>
            <person name="Nagaya Y."/>
            <person name="Pradel E."/>
            <person name="Ooka T."/>
            <person name="Ogura Y."/>
            <person name="Katsura K."/>
            <person name="Kurokawa K."/>
            <person name="Oshima K."/>
            <person name="Hattori M."/>
            <person name="Parkhill J."/>
            <person name="Sebaihia M."/>
            <person name="Coulthurst S.J."/>
            <person name="Gotoh N."/>
            <person name="Thomson N.R."/>
            <person name="Ewbank J.J."/>
            <person name="Hayashi T."/>
        </authorList>
    </citation>
    <scope>NUCLEOTIDE SEQUENCE [LARGE SCALE GENOMIC DNA]</scope>
    <source>
        <strain evidence="1 2">Db11</strain>
    </source>
</reference>
<dbReference type="Proteomes" id="UP000018979">
    <property type="component" value="Chromosome I"/>
</dbReference>
<sequence length="151" mass="16499">MGKSCYYAASPIEYCIMSIRPATKRQMMEHWWSLLQAANAGGWSGMATRSNSPGLKPLSTVGTMQWMRCSGSPQPPDETLLKSSFLVEQCNSRNRSFWIIAKTGSWRGKVGTALPAAYSISIFLAVPAMVNTARFTVGESLSDFSSSRCVA</sequence>
<evidence type="ECO:0000313" key="2">
    <source>
        <dbReference type="Proteomes" id="UP000018979"/>
    </source>
</evidence>
<dbReference type="KEGG" id="smac:SMDB11_1921"/>
<organism evidence="1 2">
    <name type="scientific">Serratia marcescens subsp. marcescens Db11</name>
    <dbReference type="NCBI Taxonomy" id="273526"/>
    <lineage>
        <taxon>Bacteria</taxon>
        <taxon>Pseudomonadati</taxon>
        <taxon>Pseudomonadota</taxon>
        <taxon>Gammaproteobacteria</taxon>
        <taxon>Enterobacterales</taxon>
        <taxon>Yersiniaceae</taxon>
        <taxon>Serratia</taxon>
    </lineage>
</organism>
<proteinExistence type="predicted"/>
<dbReference type="AlphaFoldDB" id="A0ABC9II91"/>
<reference evidence="2" key="2">
    <citation type="submission" date="2013-11" db="EMBL/GenBank/DDBJ databases">
        <title>Genome sequences of clinical and environmental isolates of Serratia marcescens.</title>
        <authorList>
            <person name="Iguchi A."/>
            <person name="Komatsu H."/>
            <person name="Nagaya Y."/>
            <person name="Ogura Y."/>
            <person name="Katsura K."/>
            <person name="Kurokawa K."/>
            <person name="Ooka T."/>
            <person name="Hattori M."/>
            <person name="Gotoh N."/>
            <person name="Thomson N."/>
            <person name="Hayashi T."/>
        </authorList>
    </citation>
    <scope>NUCLEOTIDE SEQUENCE [LARGE SCALE GENOMIC DNA]</scope>
    <source>
        <strain evidence="2">Db11</strain>
    </source>
</reference>
<gene>
    <name evidence="1" type="ORF">SMDB11_1921</name>
</gene>
<dbReference type="EMBL" id="HG326223">
    <property type="protein sequence ID" value="CDG12496.1"/>
    <property type="molecule type" value="Genomic_DNA"/>
</dbReference>
<reference evidence="1 2" key="1">
    <citation type="submission" date="2013-06" db="EMBL/GenBank/DDBJ databases">
        <authorList>
            <person name="Aslett M."/>
        </authorList>
    </citation>
    <scope>NUCLEOTIDE SEQUENCE [LARGE SCALE GENOMIC DNA]</scope>
    <source>
        <strain evidence="1 2">Db11</strain>
    </source>
</reference>
<protein>
    <submittedName>
        <fullName evidence="1">Uncharacterized protein</fullName>
    </submittedName>
</protein>